<reference evidence="1" key="1">
    <citation type="submission" date="2021-02" db="EMBL/GenBank/DDBJ databases">
        <authorList>
            <person name="Nowell W R."/>
        </authorList>
    </citation>
    <scope>NUCLEOTIDE SEQUENCE</scope>
</reference>
<organism evidence="1 4">
    <name type="scientific">Adineta steineri</name>
    <dbReference type="NCBI Taxonomy" id="433720"/>
    <lineage>
        <taxon>Eukaryota</taxon>
        <taxon>Metazoa</taxon>
        <taxon>Spiralia</taxon>
        <taxon>Gnathifera</taxon>
        <taxon>Rotifera</taxon>
        <taxon>Eurotatoria</taxon>
        <taxon>Bdelloidea</taxon>
        <taxon>Adinetida</taxon>
        <taxon>Adinetidae</taxon>
        <taxon>Adineta</taxon>
    </lineage>
</organism>
<comment type="caution">
    <text evidence="1">The sequence shown here is derived from an EMBL/GenBank/DDBJ whole genome shotgun (WGS) entry which is preliminary data.</text>
</comment>
<evidence type="ECO:0000313" key="2">
    <source>
        <dbReference type="EMBL" id="CAF1542894.1"/>
    </source>
</evidence>
<dbReference type="Proteomes" id="UP000663832">
    <property type="component" value="Unassembled WGS sequence"/>
</dbReference>
<evidence type="ECO:0000313" key="1">
    <source>
        <dbReference type="EMBL" id="CAF1255560.1"/>
    </source>
</evidence>
<dbReference type="AlphaFoldDB" id="A0A815AEE3"/>
<dbReference type="EMBL" id="CAJNOM010000691">
    <property type="protein sequence ID" value="CAF1542894.1"/>
    <property type="molecule type" value="Genomic_DNA"/>
</dbReference>
<keyword evidence="3" id="KW-1185">Reference proteome</keyword>
<protein>
    <submittedName>
        <fullName evidence="1">Uncharacterized protein</fullName>
    </submittedName>
</protein>
<dbReference type="EMBL" id="CAJNOI010000358">
    <property type="protein sequence ID" value="CAF1255560.1"/>
    <property type="molecule type" value="Genomic_DNA"/>
</dbReference>
<dbReference type="OrthoDB" id="407103at2759"/>
<name>A0A815AEE3_9BILA</name>
<accession>A0A815AEE3</accession>
<gene>
    <name evidence="1" type="ORF">BJG266_LOCUS29833</name>
    <name evidence="2" type="ORF">QVE165_LOCUS46463</name>
</gene>
<dbReference type="InterPro" id="IPR029063">
    <property type="entry name" value="SAM-dependent_MTases_sf"/>
</dbReference>
<proteinExistence type="predicted"/>
<evidence type="ECO:0000313" key="3">
    <source>
        <dbReference type="Proteomes" id="UP000663832"/>
    </source>
</evidence>
<sequence>MFYGSQDDITVLNNVKSTQGYSDVIVDDGGHTINQQITSFTQLVLKVKSGGIYVIEDLLTSYMLANDAGYLRKSTTIEFIKKIIENVQTASLEKYIQVARRIRFLEVGDEICFFTVK</sequence>
<dbReference type="Gene3D" id="3.40.50.150">
    <property type="entry name" value="Vaccinia Virus protein VP39"/>
    <property type="match status" value="1"/>
</dbReference>
<evidence type="ECO:0000313" key="4">
    <source>
        <dbReference type="Proteomes" id="UP000663877"/>
    </source>
</evidence>
<dbReference type="Proteomes" id="UP000663877">
    <property type="component" value="Unassembled WGS sequence"/>
</dbReference>